<sequence length="312" mass="33580">MKVPAASTVPTASPAPVSAPILPGRVYGPVPGETAYYGVTSSPYAGIYTDWSTISALLNRFPDLKFKKHTSYSLAEEAMEKNSAAASLIDMFDSMSVRAASSSAAQTPSRQSAASPPRQSAASPPRQSSTARSPQSPARQPSAVPPRQPRTHQSAAMPPRQPAAMPPRQPAAATSRQPATMPAPPYEIHPNDPYEPGWANVGEPWGEGEGEWDGSENRPWPSIESQVPGLSVGLLQAPVSVSQPDDGQVVYRLPVYAVARGWMTGIFFDLERALQQTHRFPNALMVKFHDTKSAGEWLAKQWRADLEALGEN</sequence>
<evidence type="ECO:0000313" key="2">
    <source>
        <dbReference type="Proteomes" id="UP000814033"/>
    </source>
</evidence>
<organism evidence="1 2">
    <name type="scientific">Auriscalpium vulgare</name>
    <dbReference type="NCBI Taxonomy" id="40419"/>
    <lineage>
        <taxon>Eukaryota</taxon>
        <taxon>Fungi</taxon>
        <taxon>Dikarya</taxon>
        <taxon>Basidiomycota</taxon>
        <taxon>Agaricomycotina</taxon>
        <taxon>Agaricomycetes</taxon>
        <taxon>Russulales</taxon>
        <taxon>Auriscalpiaceae</taxon>
        <taxon>Auriscalpium</taxon>
    </lineage>
</organism>
<keyword evidence="2" id="KW-1185">Reference proteome</keyword>
<proteinExistence type="predicted"/>
<protein>
    <submittedName>
        <fullName evidence="1">Uncharacterized protein</fullName>
    </submittedName>
</protein>
<accession>A0ACB8R2Q0</accession>
<name>A0ACB8R2Q0_9AGAM</name>
<dbReference type="EMBL" id="MU276582">
    <property type="protein sequence ID" value="KAI0038142.1"/>
    <property type="molecule type" value="Genomic_DNA"/>
</dbReference>
<evidence type="ECO:0000313" key="1">
    <source>
        <dbReference type="EMBL" id="KAI0038142.1"/>
    </source>
</evidence>
<reference evidence="1" key="2">
    <citation type="journal article" date="2022" name="New Phytol.">
        <title>Evolutionary transition to the ectomycorrhizal habit in the genomes of a hyperdiverse lineage of mushroom-forming fungi.</title>
        <authorList>
            <person name="Looney B."/>
            <person name="Miyauchi S."/>
            <person name="Morin E."/>
            <person name="Drula E."/>
            <person name="Courty P.E."/>
            <person name="Kohler A."/>
            <person name="Kuo A."/>
            <person name="LaButti K."/>
            <person name="Pangilinan J."/>
            <person name="Lipzen A."/>
            <person name="Riley R."/>
            <person name="Andreopoulos W."/>
            <person name="He G."/>
            <person name="Johnson J."/>
            <person name="Nolan M."/>
            <person name="Tritt A."/>
            <person name="Barry K.W."/>
            <person name="Grigoriev I.V."/>
            <person name="Nagy L.G."/>
            <person name="Hibbett D."/>
            <person name="Henrissat B."/>
            <person name="Matheny P.B."/>
            <person name="Labbe J."/>
            <person name="Martin F.M."/>
        </authorList>
    </citation>
    <scope>NUCLEOTIDE SEQUENCE</scope>
    <source>
        <strain evidence="1">FP105234-sp</strain>
    </source>
</reference>
<gene>
    <name evidence="1" type="ORF">FA95DRAFT_1613602</name>
</gene>
<reference evidence="1" key="1">
    <citation type="submission" date="2021-02" db="EMBL/GenBank/DDBJ databases">
        <authorList>
            <consortium name="DOE Joint Genome Institute"/>
            <person name="Ahrendt S."/>
            <person name="Looney B.P."/>
            <person name="Miyauchi S."/>
            <person name="Morin E."/>
            <person name="Drula E."/>
            <person name="Courty P.E."/>
            <person name="Chicoki N."/>
            <person name="Fauchery L."/>
            <person name="Kohler A."/>
            <person name="Kuo A."/>
            <person name="Labutti K."/>
            <person name="Pangilinan J."/>
            <person name="Lipzen A."/>
            <person name="Riley R."/>
            <person name="Andreopoulos W."/>
            <person name="He G."/>
            <person name="Johnson J."/>
            <person name="Barry K.W."/>
            <person name="Grigoriev I.V."/>
            <person name="Nagy L."/>
            <person name="Hibbett D."/>
            <person name="Henrissat B."/>
            <person name="Matheny P.B."/>
            <person name="Labbe J."/>
            <person name="Martin F."/>
        </authorList>
    </citation>
    <scope>NUCLEOTIDE SEQUENCE</scope>
    <source>
        <strain evidence="1">FP105234-sp</strain>
    </source>
</reference>
<comment type="caution">
    <text evidence="1">The sequence shown here is derived from an EMBL/GenBank/DDBJ whole genome shotgun (WGS) entry which is preliminary data.</text>
</comment>
<dbReference type="Proteomes" id="UP000814033">
    <property type="component" value="Unassembled WGS sequence"/>
</dbReference>